<sequence length="82" mass="9163">MVGSLFEVLLPLGRGLCFRKEVFTTVALVVHAMTALVSPSTQWVSQLKDSLALSYDAAWLREPCKCWSWEVVNVWGSPSFCL</sequence>
<reference evidence="1 2" key="1">
    <citation type="submission" date="2024-03" db="EMBL/GenBank/DDBJ databases">
        <authorList>
            <person name="Gkanogiannis A."/>
            <person name="Becerra Lopez-Lavalle L."/>
        </authorList>
    </citation>
    <scope>NUCLEOTIDE SEQUENCE [LARGE SCALE GENOMIC DNA]</scope>
</reference>
<name>A0ABP0YCK0_9ROSI</name>
<evidence type="ECO:0000313" key="2">
    <source>
        <dbReference type="Proteomes" id="UP001642487"/>
    </source>
</evidence>
<keyword evidence="2" id="KW-1185">Reference proteome</keyword>
<dbReference type="EMBL" id="OZ021737">
    <property type="protein sequence ID" value="CAK9318213.1"/>
    <property type="molecule type" value="Genomic_DNA"/>
</dbReference>
<evidence type="ECO:0008006" key="3">
    <source>
        <dbReference type="Google" id="ProtNLM"/>
    </source>
</evidence>
<organism evidence="1 2">
    <name type="scientific">Citrullus colocynthis</name>
    <name type="common">colocynth</name>
    <dbReference type="NCBI Taxonomy" id="252529"/>
    <lineage>
        <taxon>Eukaryota</taxon>
        <taxon>Viridiplantae</taxon>
        <taxon>Streptophyta</taxon>
        <taxon>Embryophyta</taxon>
        <taxon>Tracheophyta</taxon>
        <taxon>Spermatophyta</taxon>
        <taxon>Magnoliopsida</taxon>
        <taxon>eudicotyledons</taxon>
        <taxon>Gunneridae</taxon>
        <taxon>Pentapetalae</taxon>
        <taxon>rosids</taxon>
        <taxon>fabids</taxon>
        <taxon>Cucurbitales</taxon>
        <taxon>Cucurbitaceae</taxon>
        <taxon>Benincaseae</taxon>
        <taxon>Citrullus</taxon>
    </lineage>
</organism>
<accession>A0ABP0YCK0</accession>
<proteinExistence type="predicted"/>
<protein>
    <recommendedName>
        <fullName evidence="3">Secreted protein</fullName>
    </recommendedName>
</protein>
<evidence type="ECO:0000313" key="1">
    <source>
        <dbReference type="EMBL" id="CAK9318213.1"/>
    </source>
</evidence>
<gene>
    <name evidence="1" type="ORF">CITCOLO1_LOCUS10173</name>
</gene>
<dbReference type="Proteomes" id="UP001642487">
    <property type="component" value="Chromosome 3"/>
</dbReference>